<organism evidence="2 3">
    <name type="scientific">Accipiter nisus</name>
    <name type="common">Eurasian sparrowhawk</name>
    <dbReference type="NCBI Taxonomy" id="211598"/>
    <lineage>
        <taxon>Eukaryota</taxon>
        <taxon>Metazoa</taxon>
        <taxon>Chordata</taxon>
        <taxon>Craniata</taxon>
        <taxon>Vertebrata</taxon>
        <taxon>Euteleostomi</taxon>
        <taxon>Archelosauria</taxon>
        <taxon>Archosauria</taxon>
        <taxon>Dinosauria</taxon>
        <taxon>Saurischia</taxon>
        <taxon>Theropoda</taxon>
        <taxon>Coelurosauria</taxon>
        <taxon>Aves</taxon>
        <taxon>Neognathae</taxon>
        <taxon>Neoaves</taxon>
        <taxon>Telluraves</taxon>
        <taxon>Accipitrimorphae</taxon>
        <taxon>Accipitriformes</taxon>
        <taxon>Accipitridae</taxon>
        <taxon>Accipitrinae</taxon>
        <taxon>Accipiter</taxon>
    </lineage>
</organism>
<proteinExistence type="predicted"/>
<dbReference type="Proteomes" id="UP000694541">
    <property type="component" value="Unplaced"/>
</dbReference>
<dbReference type="AlphaFoldDB" id="A0A8B9MNI5"/>
<dbReference type="Ensembl" id="ENSANIT00000010721.1">
    <property type="protein sequence ID" value="ENSANIP00000010360.1"/>
    <property type="gene ID" value="ENSANIG00000007009.1"/>
</dbReference>
<name>A0A8B9MNI5_9AVES</name>
<reference evidence="2" key="1">
    <citation type="submission" date="2025-08" db="UniProtKB">
        <authorList>
            <consortium name="Ensembl"/>
        </authorList>
    </citation>
    <scope>IDENTIFICATION</scope>
</reference>
<accession>A0A8B9MNI5</accession>
<evidence type="ECO:0000313" key="2">
    <source>
        <dbReference type="Ensembl" id="ENSANIP00000010360.1"/>
    </source>
</evidence>
<evidence type="ECO:0000313" key="3">
    <source>
        <dbReference type="Proteomes" id="UP000694541"/>
    </source>
</evidence>
<evidence type="ECO:0000256" key="1">
    <source>
        <dbReference type="SAM" id="MobiDB-lite"/>
    </source>
</evidence>
<keyword evidence="3" id="KW-1185">Reference proteome</keyword>
<reference evidence="2" key="2">
    <citation type="submission" date="2025-09" db="UniProtKB">
        <authorList>
            <consortium name="Ensembl"/>
        </authorList>
    </citation>
    <scope>IDENTIFICATION</scope>
</reference>
<protein>
    <submittedName>
        <fullName evidence="2">Uncharacterized protein</fullName>
    </submittedName>
</protein>
<feature type="region of interest" description="Disordered" evidence="1">
    <location>
        <begin position="1"/>
        <end position="42"/>
    </location>
</feature>
<sequence>VGRGGGWGEPPHISAPHRGSEGGKNPNSTPRRGWERPNPPSLFRPALPTALVGAALALDSPESCRLFLAALPLSFTGPDAAAIDCKQSLAVLAHF</sequence>